<dbReference type="EMBL" id="CP014691">
    <property type="protein sequence ID" value="AQS87633.1"/>
    <property type="molecule type" value="Genomic_DNA"/>
</dbReference>
<dbReference type="InterPro" id="IPR006139">
    <property type="entry name" value="D-isomer_2_OHA_DH_cat_dom"/>
</dbReference>
<gene>
    <name evidence="5" type="ORF">A0U93_06440</name>
</gene>
<dbReference type="PANTHER" id="PTHR10996:SF178">
    <property type="entry name" value="2-HYDROXYACID DEHYDROGENASE YGL185C-RELATED"/>
    <property type="match status" value="1"/>
</dbReference>
<dbReference type="GO" id="GO:0016618">
    <property type="term" value="F:hydroxypyruvate reductase [NAD(P)H] activity"/>
    <property type="evidence" value="ECO:0007669"/>
    <property type="project" value="TreeGrafter"/>
</dbReference>
<dbReference type="Pfam" id="PF00389">
    <property type="entry name" value="2-Hacid_dh"/>
    <property type="match status" value="1"/>
</dbReference>
<evidence type="ECO:0000256" key="2">
    <source>
        <dbReference type="ARBA" id="ARBA00023002"/>
    </source>
</evidence>
<keyword evidence="1" id="KW-0521">NADP</keyword>
<dbReference type="InterPro" id="IPR006140">
    <property type="entry name" value="D-isomer_DH_NAD-bd"/>
</dbReference>
<protein>
    <submittedName>
        <fullName evidence="5">Dihydrofolate reductase</fullName>
    </submittedName>
</protein>
<dbReference type="OrthoDB" id="9793626at2"/>
<dbReference type="InterPro" id="IPR036291">
    <property type="entry name" value="NAD(P)-bd_dom_sf"/>
</dbReference>
<dbReference type="Pfam" id="PF02826">
    <property type="entry name" value="2-Hacid_dh_C"/>
    <property type="match status" value="1"/>
</dbReference>
<keyword evidence="6" id="KW-1185">Reference proteome</keyword>
<keyword evidence="3" id="KW-0520">NAD</keyword>
<dbReference type="InterPro" id="IPR050223">
    <property type="entry name" value="D-isomer_2-hydroxyacid_DH"/>
</dbReference>
<keyword evidence="2 4" id="KW-0560">Oxidoreductase</keyword>
<dbReference type="STRING" id="320497.A0U93_06440"/>
<dbReference type="GO" id="GO:0030267">
    <property type="term" value="F:glyoxylate reductase (NADPH) activity"/>
    <property type="evidence" value="ECO:0007669"/>
    <property type="project" value="TreeGrafter"/>
</dbReference>
<dbReference type="Proteomes" id="UP000188604">
    <property type="component" value="Chromosome"/>
</dbReference>
<dbReference type="CDD" id="cd12156">
    <property type="entry name" value="HPPR"/>
    <property type="match status" value="1"/>
</dbReference>
<comment type="similarity">
    <text evidence="4">Belongs to the D-isomer specific 2-hydroxyacid dehydrogenase family.</text>
</comment>
<evidence type="ECO:0000256" key="3">
    <source>
        <dbReference type="ARBA" id="ARBA00023027"/>
    </source>
</evidence>
<proteinExistence type="inferred from homology"/>
<dbReference type="SUPFAM" id="SSF51735">
    <property type="entry name" value="NAD(P)-binding Rossmann-fold domains"/>
    <property type="match status" value="1"/>
</dbReference>
<evidence type="ECO:0000313" key="6">
    <source>
        <dbReference type="Proteomes" id="UP000188604"/>
    </source>
</evidence>
<evidence type="ECO:0000256" key="1">
    <source>
        <dbReference type="ARBA" id="ARBA00022857"/>
    </source>
</evidence>
<accession>A0A1U9KPE9</accession>
<dbReference type="SUPFAM" id="SSF52283">
    <property type="entry name" value="Formate/glycerate dehydrogenase catalytic domain-like"/>
    <property type="match status" value="1"/>
</dbReference>
<dbReference type="KEGG" id="nch:A0U93_06440"/>
<dbReference type="RefSeq" id="WP_077806623.1">
    <property type="nucleotide sequence ID" value="NZ_BJXS01000002.1"/>
</dbReference>
<name>A0A1U9KPE9_9PROT</name>
<organism evidence="5 6">
    <name type="scientific">Neoasaia chiangmaiensis</name>
    <dbReference type="NCBI Taxonomy" id="320497"/>
    <lineage>
        <taxon>Bacteria</taxon>
        <taxon>Pseudomonadati</taxon>
        <taxon>Pseudomonadota</taxon>
        <taxon>Alphaproteobacteria</taxon>
        <taxon>Acetobacterales</taxon>
        <taxon>Acetobacteraceae</taxon>
        <taxon>Neoasaia</taxon>
    </lineage>
</organism>
<dbReference type="AlphaFoldDB" id="A0A1U9KPE9"/>
<sequence length="310" mass="33070">MPDRTEILMIDPMPAPITQRLQTFFTTHPFSGIDELGDLAPRIRGVTTGGGSGLKPEIMAALPNLEVISVNGVGTDAIDLVEAKRRGIRVATTQGVLTNDVADMAMALMLDTLRGISTGDRFVRAGQWGKQPVPNSHTVTGKRLGIAGFGQIGGAIATRAAAFGMEIAYFNSRKREDSPYVFHDKLVDLARNVDVLVLAVSGGPRSKGIVNREVLDALGPKGFLINIARGSVVDEPELLAALQENRIAGAGLDVFAQEPHVPEAFFKLDNAVLQAHRASATVETRTAMGNLVIDNLVAYFNGQPLLTPVI</sequence>
<evidence type="ECO:0000313" key="5">
    <source>
        <dbReference type="EMBL" id="AQS87633.1"/>
    </source>
</evidence>
<evidence type="ECO:0000256" key="4">
    <source>
        <dbReference type="RuleBase" id="RU003719"/>
    </source>
</evidence>
<dbReference type="GO" id="GO:0051287">
    <property type="term" value="F:NAD binding"/>
    <property type="evidence" value="ECO:0007669"/>
    <property type="project" value="InterPro"/>
</dbReference>
<dbReference type="GO" id="GO:0005829">
    <property type="term" value="C:cytosol"/>
    <property type="evidence" value="ECO:0007669"/>
    <property type="project" value="TreeGrafter"/>
</dbReference>
<dbReference type="PANTHER" id="PTHR10996">
    <property type="entry name" value="2-HYDROXYACID DEHYDROGENASE-RELATED"/>
    <property type="match status" value="1"/>
</dbReference>
<reference evidence="5 6" key="1">
    <citation type="submission" date="2016-03" db="EMBL/GenBank/DDBJ databases">
        <title>Acetic acid bacteria sequencing.</title>
        <authorList>
            <person name="Brandt J."/>
            <person name="Jakob F."/>
            <person name="Vogel R.F."/>
        </authorList>
    </citation>
    <scope>NUCLEOTIDE SEQUENCE [LARGE SCALE GENOMIC DNA]</scope>
    <source>
        <strain evidence="5 6">NBRC 101099</strain>
    </source>
</reference>
<dbReference type="FunFam" id="3.40.50.720:FF:000213">
    <property type="entry name" value="Putative 2-hydroxyacid dehydrogenase"/>
    <property type="match status" value="1"/>
</dbReference>
<dbReference type="Gene3D" id="3.40.50.720">
    <property type="entry name" value="NAD(P)-binding Rossmann-like Domain"/>
    <property type="match status" value="2"/>
</dbReference>